<feature type="compositionally biased region" description="Low complexity" evidence="1">
    <location>
        <begin position="260"/>
        <end position="279"/>
    </location>
</feature>
<feature type="compositionally biased region" description="Low complexity" evidence="1">
    <location>
        <begin position="212"/>
        <end position="221"/>
    </location>
</feature>
<dbReference type="AlphaFoldDB" id="A0A371XB13"/>
<feature type="compositionally biased region" description="Polar residues" evidence="1">
    <location>
        <begin position="280"/>
        <end position="292"/>
    </location>
</feature>
<reference evidence="3 4" key="1">
    <citation type="submission" date="2018-08" db="EMBL/GenBank/DDBJ databases">
        <title>Fulvimarina sp. 85, whole genome shotgun sequence.</title>
        <authorList>
            <person name="Tuo L."/>
        </authorList>
    </citation>
    <scope>NUCLEOTIDE SEQUENCE [LARGE SCALE GENOMIC DNA]</scope>
    <source>
        <strain evidence="3 4">85</strain>
    </source>
</reference>
<feature type="compositionally biased region" description="Basic and acidic residues" evidence="1">
    <location>
        <begin position="28"/>
        <end position="38"/>
    </location>
</feature>
<feature type="compositionally biased region" description="Basic and acidic residues" evidence="1">
    <location>
        <begin position="1"/>
        <end position="11"/>
    </location>
</feature>
<organism evidence="3 4">
    <name type="scientific">Fulvimarina endophytica</name>
    <dbReference type="NCBI Taxonomy" id="2293836"/>
    <lineage>
        <taxon>Bacteria</taxon>
        <taxon>Pseudomonadati</taxon>
        <taxon>Pseudomonadota</taxon>
        <taxon>Alphaproteobacteria</taxon>
        <taxon>Hyphomicrobiales</taxon>
        <taxon>Aurantimonadaceae</taxon>
        <taxon>Fulvimarina</taxon>
    </lineage>
</organism>
<evidence type="ECO:0000256" key="1">
    <source>
        <dbReference type="SAM" id="MobiDB-lite"/>
    </source>
</evidence>
<evidence type="ECO:0000259" key="2">
    <source>
        <dbReference type="PROSITE" id="PS51724"/>
    </source>
</evidence>
<accession>A0A371XB13</accession>
<dbReference type="Proteomes" id="UP000264310">
    <property type="component" value="Unassembled WGS sequence"/>
</dbReference>
<feature type="compositionally biased region" description="Basic and acidic residues" evidence="1">
    <location>
        <begin position="60"/>
        <end position="73"/>
    </location>
</feature>
<gene>
    <name evidence="3" type="ORF">DYI37_02695</name>
</gene>
<protein>
    <submittedName>
        <fullName evidence="3">SPOR domain-containing protein</fullName>
    </submittedName>
</protein>
<feature type="domain" description="SPOR" evidence="2">
    <location>
        <begin position="693"/>
        <end position="776"/>
    </location>
</feature>
<dbReference type="Gene3D" id="3.30.70.1070">
    <property type="entry name" value="Sporulation related repeat"/>
    <property type="match status" value="1"/>
</dbReference>
<feature type="region of interest" description="Disordered" evidence="1">
    <location>
        <begin position="1"/>
        <end position="189"/>
    </location>
</feature>
<keyword evidence="4" id="KW-1185">Reference proteome</keyword>
<dbReference type="InterPro" id="IPR036680">
    <property type="entry name" value="SPOR-like_sf"/>
</dbReference>
<dbReference type="EMBL" id="QURL01000001">
    <property type="protein sequence ID" value="RFC66372.1"/>
    <property type="molecule type" value="Genomic_DNA"/>
</dbReference>
<evidence type="ECO:0000313" key="3">
    <source>
        <dbReference type="EMBL" id="RFC66372.1"/>
    </source>
</evidence>
<comment type="caution">
    <text evidence="3">The sequence shown here is derived from an EMBL/GenBank/DDBJ whole genome shotgun (WGS) entry which is preliminary data.</text>
</comment>
<dbReference type="Pfam" id="PF05036">
    <property type="entry name" value="SPOR"/>
    <property type="match status" value="1"/>
</dbReference>
<feature type="region of interest" description="Disordered" evidence="1">
    <location>
        <begin position="212"/>
        <end position="306"/>
    </location>
</feature>
<proteinExistence type="predicted"/>
<dbReference type="InterPro" id="IPR007730">
    <property type="entry name" value="SPOR-like_dom"/>
</dbReference>
<dbReference type="GO" id="GO:0042834">
    <property type="term" value="F:peptidoglycan binding"/>
    <property type="evidence" value="ECO:0007669"/>
    <property type="project" value="InterPro"/>
</dbReference>
<feature type="compositionally biased region" description="Low complexity" evidence="1">
    <location>
        <begin position="118"/>
        <end position="152"/>
    </location>
</feature>
<evidence type="ECO:0000313" key="4">
    <source>
        <dbReference type="Proteomes" id="UP000264310"/>
    </source>
</evidence>
<sequence>MDDRSDNERGQSRPLNSFDDDPFAELAKLIDEPWDQPRKSSGTARPVAPEVRADIPTGPSRREGAAYGSRREPNFAAPAPAVAEPSRARVSSVWGPAGEPKLPAEPRRSSAPLPPVRPAQAPAQTQGQTHIRPRTSPTAPAAPLAPPVRSSATAAPVARSATVPSAPANVATSNPVAARPATAPAKPQASLESFDIDVDLAEALDAEFSSLSAAAEPAAAKRPAEPRQVTMPAPPPASPQRSSGRPSFGSGMFGGEVRPAAKPVAQEAKPAPAPAVAKATNETAASPASQENGRPEPRKDEDEAFDTAFVSALAALSAPADPLSGKVSKTEAFAPERRVEETTTVPVLDDFDALLAGEMAALNLDKSADKGPIAGSRQAPVEADYSGESEHPVLDDDGSYPRILSTFAEQNARQDSQGHSRPAKASSNSSFRRIAAGIVGLAVIGGAGFAVLDFSGSGEGDASPLIVKADTDPVKIVPPDPGGRTVANQENATYREVSNQKPAEGEPQGELVTAAETPIGLDQNAAPDYDGLPGVNRSAFSVAMSDAQIEDATPVLQPRRVPTVTVLPDGTIVAGKATETMEPNEALIETASRPLDDRTIVGGISSPAAAQPALDDSANIAALAAGAEDVPAVTVADEPVGVAAPGIPVPSMKPRVSAPTQVASLAAAEAPTTPQASSAAPSPAPVAAAAASGSNADAWYVQMSSQPTDEAARASAATISSRYSGILAGRQVVIQTAEIPGKGTYHRVRMAASSKQEAATLCEQMKSAGGSCYVSR</sequence>
<feature type="region of interest" description="Disordered" evidence="1">
    <location>
        <begin position="370"/>
        <end position="398"/>
    </location>
</feature>
<dbReference type="OrthoDB" id="7338235at2"/>
<name>A0A371XB13_9HYPH</name>
<dbReference type="PROSITE" id="PS51724">
    <property type="entry name" value="SPOR"/>
    <property type="match status" value="1"/>
</dbReference>